<dbReference type="AlphaFoldDB" id="A0A931HAP4"/>
<dbReference type="Gene3D" id="3.30.9.10">
    <property type="entry name" value="D-Amino Acid Oxidase, subunit A, domain 2"/>
    <property type="match status" value="1"/>
</dbReference>
<dbReference type="GO" id="GO:0016491">
    <property type="term" value="F:oxidoreductase activity"/>
    <property type="evidence" value="ECO:0007669"/>
    <property type="project" value="UniProtKB-KW"/>
</dbReference>
<feature type="domain" description="FAD dependent oxidoreductase" evidence="2">
    <location>
        <begin position="4"/>
        <end position="387"/>
    </location>
</feature>
<dbReference type="InterPro" id="IPR036188">
    <property type="entry name" value="FAD/NAD-bd_sf"/>
</dbReference>
<dbReference type="RefSeq" id="WP_197160890.1">
    <property type="nucleotide sequence ID" value="NZ_JADZGI010000001.1"/>
</dbReference>
<dbReference type="EMBL" id="JADZGI010000001">
    <property type="protein sequence ID" value="MBH0112063.1"/>
    <property type="molecule type" value="Genomic_DNA"/>
</dbReference>
<dbReference type="PANTHER" id="PTHR13847">
    <property type="entry name" value="SARCOSINE DEHYDROGENASE-RELATED"/>
    <property type="match status" value="1"/>
</dbReference>
<keyword evidence="1" id="KW-0560">Oxidoreductase</keyword>
<dbReference type="Proteomes" id="UP000617634">
    <property type="component" value="Unassembled WGS sequence"/>
</dbReference>
<dbReference type="Gene3D" id="3.50.50.60">
    <property type="entry name" value="FAD/NAD(P)-binding domain"/>
    <property type="match status" value="2"/>
</dbReference>
<organism evidence="3 4">
    <name type="scientific">Novosphingobium aureum</name>
    <dbReference type="NCBI Taxonomy" id="2792964"/>
    <lineage>
        <taxon>Bacteria</taxon>
        <taxon>Pseudomonadati</taxon>
        <taxon>Pseudomonadota</taxon>
        <taxon>Alphaproteobacteria</taxon>
        <taxon>Sphingomonadales</taxon>
        <taxon>Sphingomonadaceae</taxon>
        <taxon>Novosphingobium</taxon>
    </lineage>
</organism>
<name>A0A931HAP4_9SPHN</name>
<dbReference type="PANTHER" id="PTHR13847:SF289">
    <property type="entry name" value="GLYCINE OXIDASE"/>
    <property type="match status" value="1"/>
</dbReference>
<evidence type="ECO:0000313" key="4">
    <source>
        <dbReference type="Proteomes" id="UP000617634"/>
    </source>
</evidence>
<dbReference type="GO" id="GO:0005737">
    <property type="term" value="C:cytoplasm"/>
    <property type="evidence" value="ECO:0007669"/>
    <property type="project" value="TreeGrafter"/>
</dbReference>
<evidence type="ECO:0000313" key="3">
    <source>
        <dbReference type="EMBL" id="MBH0112063.1"/>
    </source>
</evidence>
<comment type="caution">
    <text evidence="3">The sequence shown here is derived from an EMBL/GenBank/DDBJ whole genome shotgun (WGS) entry which is preliminary data.</text>
</comment>
<dbReference type="SUPFAM" id="SSF51905">
    <property type="entry name" value="FAD/NAD(P)-binding domain"/>
    <property type="match status" value="1"/>
</dbReference>
<proteinExistence type="predicted"/>
<sequence length="406" mass="43476">MSHVGVVGAGVVGLSSALALLDAGHMVTLFDDDEGAQAPSWGNAGHIAAEQVAPLASFDTVRSVPSRLFCTGGALALPPAQIARWLPFSTRLLLASTPSRFARGRDAMRSLLAEAVPAWRALVDRIGAPALLRDEGHYVAWYDAVAARKGTAAWQAADTGTASPRPASAEELLRLGALGKKPLAGALRFSGTAQVADLDSLRRSLVEAFLAKGGVLRRGKAAIERQADRVQVIGHPTDQVLVCAGVHSRVLLEGIGHKLPMIAERGYHVRADAAYWPEDLPPIAFEERAMIVTRYRECVQAASFVEFASPDAPADPRKWERLERHIAELGLPITGPFRRWMGARPTLPDYLPAIGRSSRIGNLFYACGHQHLGLTLAPITARIVTALVDGATPPVPVEAFDIDRFA</sequence>
<protein>
    <submittedName>
        <fullName evidence="3">FAD-binding oxidoreductase</fullName>
    </submittedName>
</protein>
<dbReference type="Pfam" id="PF01266">
    <property type="entry name" value="DAO"/>
    <property type="match status" value="1"/>
</dbReference>
<evidence type="ECO:0000256" key="1">
    <source>
        <dbReference type="ARBA" id="ARBA00023002"/>
    </source>
</evidence>
<evidence type="ECO:0000259" key="2">
    <source>
        <dbReference type="Pfam" id="PF01266"/>
    </source>
</evidence>
<dbReference type="SUPFAM" id="SSF54373">
    <property type="entry name" value="FAD-linked reductases, C-terminal domain"/>
    <property type="match status" value="1"/>
</dbReference>
<accession>A0A931HAP4</accession>
<reference evidence="3" key="1">
    <citation type="submission" date="2020-11" db="EMBL/GenBank/DDBJ databases">
        <title>Novosphingobium aureum sp. nov., a marine bacterium isolated from sediment of a salt flat.</title>
        <authorList>
            <person name="Yoo Y."/>
            <person name="Kim J.-J."/>
        </authorList>
    </citation>
    <scope>NUCLEOTIDE SEQUENCE</scope>
    <source>
        <strain evidence="3">YJ-S2-02</strain>
    </source>
</reference>
<dbReference type="InterPro" id="IPR006076">
    <property type="entry name" value="FAD-dep_OxRdtase"/>
</dbReference>
<gene>
    <name evidence="3" type="ORF">I5E68_03730</name>
</gene>
<keyword evidence="4" id="KW-1185">Reference proteome</keyword>